<organism evidence="2 3">
    <name type="scientific">Halobium palmae</name>
    <dbReference type="NCBI Taxonomy" id="1776492"/>
    <lineage>
        <taxon>Archaea</taxon>
        <taxon>Methanobacteriati</taxon>
        <taxon>Methanobacteriota</taxon>
        <taxon>Stenosarchaea group</taxon>
        <taxon>Halobacteria</taxon>
        <taxon>Halobacteriales</taxon>
        <taxon>Haloferacaceae</taxon>
        <taxon>Halobium</taxon>
    </lineage>
</organism>
<name>A0ABD5RVR5_9EURY</name>
<gene>
    <name evidence="2" type="ORF">ACFQE1_02190</name>
</gene>
<evidence type="ECO:0000313" key="3">
    <source>
        <dbReference type="Proteomes" id="UP001596328"/>
    </source>
</evidence>
<keyword evidence="1" id="KW-0812">Transmembrane</keyword>
<keyword evidence="1" id="KW-0472">Membrane</keyword>
<evidence type="ECO:0000313" key="2">
    <source>
        <dbReference type="EMBL" id="MFC6723221.1"/>
    </source>
</evidence>
<keyword evidence="3" id="KW-1185">Reference proteome</keyword>
<dbReference type="EMBL" id="JBHSWU010000007">
    <property type="protein sequence ID" value="MFC6723221.1"/>
    <property type="molecule type" value="Genomic_DNA"/>
</dbReference>
<keyword evidence="1" id="KW-1133">Transmembrane helix</keyword>
<proteinExistence type="predicted"/>
<sequence>MSEITALGLSLIALIVGLAVAVLCMELISRTLKRLSGPAVHSVEVQEAVQASIVQRPVETSSARFHLEAWPESENQADRRHR</sequence>
<feature type="transmembrane region" description="Helical" evidence="1">
    <location>
        <begin position="6"/>
        <end position="28"/>
    </location>
</feature>
<accession>A0ABD5RVR5</accession>
<dbReference type="Proteomes" id="UP001596328">
    <property type="component" value="Unassembled WGS sequence"/>
</dbReference>
<evidence type="ECO:0000256" key="1">
    <source>
        <dbReference type="SAM" id="Phobius"/>
    </source>
</evidence>
<protein>
    <submittedName>
        <fullName evidence="2">Uncharacterized protein</fullName>
    </submittedName>
</protein>
<reference evidence="2 3" key="1">
    <citation type="journal article" date="2019" name="Int. J. Syst. Evol. Microbiol.">
        <title>The Global Catalogue of Microorganisms (GCM) 10K type strain sequencing project: providing services to taxonomists for standard genome sequencing and annotation.</title>
        <authorList>
            <consortium name="The Broad Institute Genomics Platform"/>
            <consortium name="The Broad Institute Genome Sequencing Center for Infectious Disease"/>
            <person name="Wu L."/>
            <person name="Ma J."/>
        </authorList>
    </citation>
    <scope>NUCLEOTIDE SEQUENCE [LARGE SCALE GENOMIC DNA]</scope>
    <source>
        <strain evidence="2 3">NBRC 111368</strain>
    </source>
</reference>
<comment type="caution">
    <text evidence="2">The sequence shown here is derived from an EMBL/GenBank/DDBJ whole genome shotgun (WGS) entry which is preliminary data.</text>
</comment>
<dbReference type="AlphaFoldDB" id="A0ABD5RVR5"/>